<proteinExistence type="predicted"/>
<protein>
    <submittedName>
        <fullName evidence="2">Uncharacterized protein</fullName>
    </submittedName>
</protein>
<sequence>MTLDIMKHELRKNDSILIHKEIKKLTNKALNEIYQFEKHYKDLTIYPDSVLIQMKIDEEAQKNIFYAEGKISNYSDGCYYGVVDPFQLSGQHGFGLVYRLGEVTPLFIIIIALCMVILFKTKK</sequence>
<dbReference type="RefSeq" id="WP_212191824.1">
    <property type="nucleotide sequence ID" value="NZ_JAGTAR010000023.1"/>
</dbReference>
<reference evidence="2" key="2">
    <citation type="submission" date="2021-04" db="EMBL/GenBank/DDBJ databases">
        <authorList>
            <person name="Zhang T."/>
            <person name="Zhang Y."/>
            <person name="Lu D."/>
            <person name="Zuo D."/>
            <person name="Du Z."/>
        </authorList>
    </citation>
    <scope>NUCLEOTIDE SEQUENCE</scope>
    <source>
        <strain evidence="2">JR1</strain>
    </source>
</reference>
<comment type="caution">
    <text evidence="2">The sequence shown here is derived from an EMBL/GenBank/DDBJ whole genome shotgun (WGS) entry which is preliminary data.</text>
</comment>
<dbReference type="AlphaFoldDB" id="A0A941F4T6"/>
<accession>A0A941F4T6</accession>
<reference evidence="2" key="1">
    <citation type="journal article" date="2018" name="Int. J. Syst. Evol. Microbiol.">
        <title>Carboxylicivirga sediminis sp. nov., isolated from coastal sediment.</title>
        <authorList>
            <person name="Wang F.Q."/>
            <person name="Ren L.H."/>
            <person name="Zou R.J."/>
            <person name="Sun Y.Z."/>
            <person name="Liu X.J."/>
            <person name="Jiang F."/>
            <person name="Liu L.J."/>
        </authorList>
    </citation>
    <scope>NUCLEOTIDE SEQUENCE</scope>
    <source>
        <strain evidence="2">JR1</strain>
    </source>
</reference>
<gene>
    <name evidence="2" type="ORF">KDU71_14575</name>
</gene>
<evidence type="ECO:0000313" key="3">
    <source>
        <dbReference type="Proteomes" id="UP000679220"/>
    </source>
</evidence>
<keyword evidence="3" id="KW-1185">Reference proteome</keyword>
<keyword evidence="1" id="KW-1133">Transmembrane helix</keyword>
<dbReference type="EMBL" id="JAGTAR010000023">
    <property type="protein sequence ID" value="MBR8536796.1"/>
    <property type="molecule type" value="Genomic_DNA"/>
</dbReference>
<dbReference type="Proteomes" id="UP000679220">
    <property type="component" value="Unassembled WGS sequence"/>
</dbReference>
<keyword evidence="1" id="KW-0812">Transmembrane</keyword>
<evidence type="ECO:0000256" key="1">
    <source>
        <dbReference type="SAM" id="Phobius"/>
    </source>
</evidence>
<evidence type="ECO:0000313" key="2">
    <source>
        <dbReference type="EMBL" id="MBR8536796.1"/>
    </source>
</evidence>
<feature type="transmembrane region" description="Helical" evidence="1">
    <location>
        <begin position="96"/>
        <end position="119"/>
    </location>
</feature>
<keyword evidence="1" id="KW-0472">Membrane</keyword>
<organism evidence="2 3">
    <name type="scientific">Carboxylicivirga sediminis</name>
    <dbReference type="NCBI Taxonomy" id="2006564"/>
    <lineage>
        <taxon>Bacteria</taxon>
        <taxon>Pseudomonadati</taxon>
        <taxon>Bacteroidota</taxon>
        <taxon>Bacteroidia</taxon>
        <taxon>Marinilabiliales</taxon>
        <taxon>Marinilabiliaceae</taxon>
        <taxon>Carboxylicivirga</taxon>
    </lineage>
</organism>
<name>A0A941F4T6_9BACT</name>